<sequence length="486" mass="52015">MPQHAFGAATLLDTKDPMGLRSSAPLLDAWIRDMETDRSPFQIPGHKGRTDLTGAIVDGDIPVLPGNHPHRISPSLILEAEALAAKLWGAELCRFGVNGSSGSNHAAVMAVASPGDKVIVSRTLHKSVLVGMVYAGVIPVWIRPEINPATGLPEYLPSSRLAETIAAHPDAKAVLIGEPSYVGTMSNIPRLSKVCHDAGIPLVVDAAWAAHYGFHPELPNHPIYEGADIVVTSAHKTLPSYSQASFVLVRDKYVDLARFNKMFDSTQTTSMSGRILASIDAARALLERHGEELIGPVIEATERGRATLVAAGIDVIDGEYIDPLKLVIMLSSCGADGNKVEADLLAANIDIEMANRDILIPMITFADTPDRINDLVQKIIDSVNTHRGEPRPIEILPAFSIEPEVVVSPRDAFFSGYEVVAAEDAVGRVSAEMICPYPPGVPVLSPGERITQAALTALFEARDMGVRIAFVADPTLKTLKVLPASV</sequence>
<proteinExistence type="inferred from homology"/>
<evidence type="ECO:0000259" key="7">
    <source>
        <dbReference type="Pfam" id="PF03711"/>
    </source>
</evidence>
<dbReference type="GO" id="GO:0016831">
    <property type="term" value="F:carboxy-lyase activity"/>
    <property type="evidence" value="ECO:0007669"/>
    <property type="project" value="UniProtKB-KW"/>
</dbReference>
<organism evidence="8">
    <name type="scientific">freshwater metagenome</name>
    <dbReference type="NCBI Taxonomy" id="449393"/>
    <lineage>
        <taxon>unclassified sequences</taxon>
        <taxon>metagenomes</taxon>
        <taxon>ecological metagenomes</taxon>
    </lineage>
</organism>
<evidence type="ECO:0000256" key="1">
    <source>
        <dbReference type="ARBA" id="ARBA00001933"/>
    </source>
</evidence>
<evidence type="ECO:0000256" key="2">
    <source>
        <dbReference type="ARBA" id="ARBA00010671"/>
    </source>
</evidence>
<keyword evidence="5" id="KW-0456">Lyase</keyword>
<feature type="domain" description="Orn/Lys/Arg decarboxylase C-terminal" evidence="7">
    <location>
        <begin position="372"/>
        <end position="454"/>
    </location>
</feature>
<protein>
    <submittedName>
        <fullName evidence="8">Unannotated protein</fullName>
    </submittedName>
</protein>
<dbReference type="SUPFAM" id="SSF55904">
    <property type="entry name" value="Ornithine decarboxylase C-terminal domain"/>
    <property type="match status" value="1"/>
</dbReference>
<dbReference type="InterPro" id="IPR052357">
    <property type="entry name" value="Orn_Lys_Arg_decarboxylase-I"/>
</dbReference>
<dbReference type="Pfam" id="PF03711">
    <property type="entry name" value="OKR_DC_1_C"/>
    <property type="match status" value="1"/>
</dbReference>
<evidence type="ECO:0000313" key="8">
    <source>
        <dbReference type="EMBL" id="CAB4554569.1"/>
    </source>
</evidence>
<name>A0A6J6CVX0_9ZZZZ</name>
<dbReference type="PANTHER" id="PTHR43277">
    <property type="entry name" value="ARGININE DECARBOXYLASE"/>
    <property type="match status" value="1"/>
</dbReference>
<evidence type="ECO:0000256" key="5">
    <source>
        <dbReference type="ARBA" id="ARBA00023239"/>
    </source>
</evidence>
<dbReference type="Gene3D" id="3.90.100.10">
    <property type="entry name" value="Orn/Lys/Arg decarboxylase, C-terminal domain"/>
    <property type="match status" value="1"/>
</dbReference>
<gene>
    <name evidence="8" type="ORF">UFOPK1561_00524</name>
</gene>
<comment type="cofactor">
    <cofactor evidence="1">
        <name>pyridoxal 5'-phosphate</name>
        <dbReference type="ChEBI" id="CHEBI:597326"/>
    </cofactor>
</comment>
<accession>A0A6J6CVX0</accession>
<dbReference type="Pfam" id="PF01276">
    <property type="entry name" value="OKR_DC_1"/>
    <property type="match status" value="1"/>
</dbReference>
<dbReference type="InterPro" id="IPR000310">
    <property type="entry name" value="Orn/Lys/Arg_deCO2ase_major_dom"/>
</dbReference>
<dbReference type="Gene3D" id="3.40.640.10">
    <property type="entry name" value="Type I PLP-dependent aspartate aminotransferase-like (Major domain)"/>
    <property type="match status" value="1"/>
</dbReference>
<dbReference type="InterPro" id="IPR015424">
    <property type="entry name" value="PyrdxlP-dep_Trfase"/>
</dbReference>
<dbReference type="InterPro" id="IPR036633">
    <property type="entry name" value="Prn/Lys/Arg_de-COase_C_sf"/>
</dbReference>
<feature type="domain" description="Orn/Lys/Arg decarboxylases family 1 pyridoxal-P attachment site" evidence="6">
    <location>
        <begin position="77"/>
        <end position="309"/>
    </location>
</feature>
<keyword evidence="3" id="KW-0210">Decarboxylase</keyword>
<evidence type="ECO:0000259" key="6">
    <source>
        <dbReference type="Pfam" id="PF01276"/>
    </source>
</evidence>
<comment type="similarity">
    <text evidence="2">Belongs to the Orn/Lys/Arg decarboxylase class-I family.</text>
</comment>
<dbReference type="AlphaFoldDB" id="A0A6J6CVX0"/>
<dbReference type="SUPFAM" id="SSF53383">
    <property type="entry name" value="PLP-dependent transferases"/>
    <property type="match status" value="1"/>
</dbReference>
<evidence type="ECO:0000256" key="3">
    <source>
        <dbReference type="ARBA" id="ARBA00022793"/>
    </source>
</evidence>
<evidence type="ECO:0000256" key="4">
    <source>
        <dbReference type="ARBA" id="ARBA00022898"/>
    </source>
</evidence>
<reference evidence="8" key="1">
    <citation type="submission" date="2020-05" db="EMBL/GenBank/DDBJ databases">
        <authorList>
            <person name="Chiriac C."/>
            <person name="Salcher M."/>
            <person name="Ghai R."/>
            <person name="Kavagutti S V."/>
        </authorList>
    </citation>
    <scope>NUCLEOTIDE SEQUENCE</scope>
</reference>
<dbReference type="InterPro" id="IPR015421">
    <property type="entry name" value="PyrdxlP-dep_Trfase_major"/>
</dbReference>
<dbReference type="EMBL" id="CAEZSZ010000048">
    <property type="protein sequence ID" value="CAB4554569.1"/>
    <property type="molecule type" value="Genomic_DNA"/>
</dbReference>
<dbReference type="PANTHER" id="PTHR43277:SF4">
    <property type="entry name" value="ARGININE DECARBOXYLASE"/>
    <property type="match status" value="1"/>
</dbReference>
<dbReference type="InterPro" id="IPR008286">
    <property type="entry name" value="Prn/Lys/Arg_de-COase_C"/>
</dbReference>
<keyword evidence="4" id="KW-0663">Pyridoxal phosphate</keyword>